<evidence type="ECO:0000313" key="1">
    <source>
        <dbReference type="EMBL" id="GIY81574.1"/>
    </source>
</evidence>
<proteinExistence type="predicted"/>
<gene>
    <name evidence="1" type="ORF">CEXT_776671</name>
</gene>
<reference evidence="1 2" key="1">
    <citation type="submission" date="2021-06" db="EMBL/GenBank/DDBJ databases">
        <title>Caerostris extrusa draft genome.</title>
        <authorList>
            <person name="Kono N."/>
            <person name="Arakawa K."/>
        </authorList>
    </citation>
    <scope>NUCLEOTIDE SEQUENCE [LARGE SCALE GENOMIC DNA]</scope>
</reference>
<comment type="caution">
    <text evidence="1">The sequence shown here is derived from an EMBL/GenBank/DDBJ whole genome shotgun (WGS) entry which is preliminary data.</text>
</comment>
<dbReference type="EMBL" id="BPLR01016143">
    <property type="protein sequence ID" value="GIY81574.1"/>
    <property type="molecule type" value="Genomic_DNA"/>
</dbReference>
<keyword evidence="2" id="KW-1185">Reference proteome</keyword>
<accession>A0AAV4WID9</accession>
<dbReference type="Proteomes" id="UP001054945">
    <property type="component" value="Unassembled WGS sequence"/>
</dbReference>
<name>A0AAV4WID9_CAEEX</name>
<dbReference type="AlphaFoldDB" id="A0AAV4WID9"/>
<sequence length="119" mass="13350">MGHVTKRGCCCWMSRKGRRDASFNFALQSFSPSTLDPGVSVVTRGRMESRSVLYTPRVLGFVDSGEIFEGPADPFVVMATGMGNSRRPYFVWRLRLSDCRNLFPVFFLGVVAAKGYIRI</sequence>
<protein>
    <submittedName>
        <fullName evidence="1">Uncharacterized protein</fullName>
    </submittedName>
</protein>
<organism evidence="1 2">
    <name type="scientific">Caerostris extrusa</name>
    <name type="common">Bark spider</name>
    <name type="synonym">Caerostris bankana</name>
    <dbReference type="NCBI Taxonomy" id="172846"/>
    <lineage>
        <taxon>Eukaryota</taxon>
        <taxon>Metazoa</taxon>
        <taxon>Ecdysozoa</taxon>
        <taxon>Arthropoda</taxon>
        <taxon>Chelicerata</taxon>
        <taxon>Arachnida</taxon>
        <taxon>Araneae</taxon>
        <taxon>Araneomorphae</taxon>
        <taxon>Entelegynae</taxon>
        <taxon>Araneoidea</taxon>
        <taxon>Araneidae</taxon>
        <taxon>Caerostris</taxon>
    </lineage>
</organism>
<evidence type="ECO:0000313" key="2">
    <source>
        <dbReference type="Proteomes" id="UP001054945"/>
    </source>
</evidence>